<evidence type="ECO:0000259" key="1">
    <source>
        <dbReference type="PROSITE" id="PS51819"/>
    </source>
</evidence>
<dbReference type="InterPro" id="IPR029068">
    <property type="entry name" value="Glyas_Bleomycin-R_OHBP_Dase"/>
</dbReference>
<evidence type="ECO:0000313" key="5">
    <source>
        <dbReference type="Proteomes" id="UP000465812"/>
    </source>
</evidence>
<dbReference type="RefSeq" id="WP_083097176.1">
    <property type="nucleotide sequence ID" value="NZ_AP022590.1"/>
</dbReference>
<evidence type="ECO:0000313" key="2">
    <source>
        <dbReference type="EMBL" id="BBY38000.1"/>
    </source>
</evidence>
<dbReference type="Pfam" id="PF00903">
    <property type="entry name" value="Glyoxalase"/>
    <property type="match status" value="1"/>
</dbReference>
<dbReference type="PROSITE" id="PS51819">
    <property type="entry name" value="VOC"/>
    <property type="match status" value="1"/>
</dbReference>
<dbReference type="STRING" id="560555.BST30_19370"/>
<dbReference type="InterPro" id="IPR004360">
    <property type="entry name" value="Glyas_Fos-R_dOase_dom"/>
</dbReference>
<gene>
    <name evidence="3" type="ORF">BST30_19370</name>
    <name evidence="2" type="ORF">MMAN_21340</name>
</gene>
<dbReference type="SUPFAM" id="SSF54593">
    <property type="entry name" value="Glyoxalase/Bleomycin resistance protein/Dihydroxybiphenyl dioxygenase"/>
    <property type="match status" value="1"/>
</dbReference>
<dbReference type="Proteomes" id="UP000465812">
    <property type="component" value="Chromosome"/>
</dbReference>
<dbReference type="InterPro" id="IPR037523">
    <property type="entry name" value="VOC_core"/>
</dbReference>
<feature type="domain" description="VOC" evidence="1">
    <location>
        <begin position="8"/>
        <end position="133"/>
    </location>
</feature>
<proteinExistence type="predicted"/>
<dbReference type="EMBL" id="AP022590">
    <property type="protein sequence ID" value="BBY38000.1"/>
    <property type="molecule type" value="Genomic_DNA"/>
</dbReference>
<organism evidence="3 4">
    <name type="scientific">Mycobacterium mantenii</name>
    <dbReference type="NCBI Taxonomy" id="560555"/>
    <lineage>
        <taxon>Bacteria</taxon>
        <taxon>Bacillati</taxon>
        <taxon>Actinomycetota</taxon>
        <taxon>Actinomycetes</taxon>
        <taxon>Mycobacteriales</taxon>
        <taxon>Mycobacteriaceae</taxon>
        <taxon>Mycobacterium</taxon>
        <taxon>Mycobacterium avium complex (MAC)</taxon>
    </lineage>
</organism>
<dbReference type="CDD" id="cd06587">
    <property type="entry name" value="VOC"/>
    <property type="match status" value="1"/>
</dbReference>
<name>A0A1X0FMI4_MYCNT</name>
<evidence type="ECO:0000313" key="4">
    <source>
        <dbReference type="Proteomes" id="UP000192760"/>
    </source>
</evidence>
<evidence type="ECO:0000313" key="3">
    <source>
        <dbReference type="EMBL" id="ORB02865.1"/>
    </source>
</evidence>
<protein>
    <recommendedName>
        <fullName evidence="1">VOC domain-containing protein</fullName>
    </recommendedName>
</protein>
<keyword evidence="5" id="KW-1185">Reference proteome</keyword>
<reference evidence="3 4" key="1">
    <citation type="submission" date="2017-02" db="EMBL/GenBank/DDBJ databases">
        <title>The new phylogeny of genus Mycobacterium.</title>
        <authorList>
            <person name="Tortoli E."/>
            <person name="Trovato A."/>
            <person name="Cirillo D.M."/>
        </authorList>
    </citation>
    <scope>NUCLEOTIDE SEQUENCE [LARGE SCALE GENOMIC DNA]</scope>
    <source>
        <strain evidence="3 4">DSM 45255</strain>
    </source>
</reference>
<dbReference type="Gene3D" id="3.10.180.10">
    <property type="entry name" value="2,3-Dihydroxybiphenyl 1,2-Dioxygenase, domain 1"/>
    <property type="match status" value="1"/>
</dbReference>
<sequence>MAAELSKPALDVGIVTTNADKMLAFYRDVLGFSTAEPISFPGFGTVHRLVVGESILRLLVPASAPAASAVNDSMYAATGIRYLTLTMSNLNDVVAACREFGVNISSEPREIRPGVVATTIQDPDGNWLEMQGR</sequence>
<dbReference type="EMBL" id="MVHW01000024">
    <property type="protein sequence ID" value="ORB02865.1"/>
    <property type="molecule type" value="Genomic_DNA"/>
</dbReference>
<reference evidence="2 5" key="2">
    <citation type="journal article" date="2019" name="Emerg. Microbes Infect.">
        <title>Comprehensive subspecies identification of 175 nontuberculous mycobacteria species based on 7547 genomic profiles.</title>
        <authorList>
            <person name="Matsumoto Y."/>
            <person name="Kinjo T."/>
            <person name="Motooka D."/>
            <person name="Nabeya D."/>
            <person name="Jung N."/>
            <person name="Uechi K."/>
            <person name="Horii T."/>
            <person name="Iida T."/>
            <person name="Fujita J."/>
            <person name="Nakamura S."/>
        </authorList>
    </citation>
    <scope>NUCLEOTIDE SEQUENCE [LARGE SCALE GENOMIC DNA]</scope>
    <source>
        <strain evidence="2 5">JCM 18113</strain>
    </source>
</reference>
<accession>A0A1X0FMI4</accession>
<dbReference type="AlphaFoldDB" id="A0A1X0FMI4"/>
<dbReference type="Proteomes" id="UP000192760">
    <property type="component" value="Unassembled WGS sequence"/>
</dbReference>
<reference evidence="2" key="3">
    <citation type="submission" date="2020-02" db="EMBL/GenBank/DDBJ databases">
        <authorList>
            <person name="Matsumoto Y."/>
            <person name="Motooka D."/>
            <person name="Nakamura S."/>
        </authorList>
    </citation>
    <scope>NUCLEOTIDE SEQUENCE</scope>
    <source>
        <strain evidence="2">JCM 18113</strain>
    </source>
</reference>